<dbReference type="AlphaFoldDB" id="A0AAD5UTS4"/>
<reference evidence="2" key="1">
    <citation type="submission" date="2022-07" db="EMBL/GenBank/DDBJ databases">
        <title>Genome Sequence of Physisporinus lineatus.</title>
        <authorList>
            <person name="Buettner E."/>
        </authorList>
    </citation>
    <scope>NUCLEOTIDE SEQUENCE</scope>
    <source>
        <strain evidence="2">VT162</strain>
    </source>
</reference>
<dbReference type="Proteomes" id="UP001212997">
    <property type="component" value="Unassembled WGS sequence"/>
</dbReference>
<sequence length="774" mass="85126">MSAQCSPSSSSAHKRPRGLWKGRRDATPARDPKTAILSHDIDSDLEDDKHAREESVYDDDLDDTRSSTSSSSKRRRLTGAFSDIGSPWPPAARITRSLTPEMYYVPSPPHTLTSMVKQTPSPFSNESKGKQPSPSDYEDWENLKELFARAADLCESDDLVEALPLLRAVIRECHRLLTLYPDPSVIYAAPPDIRQSRSPVEVVTPTDERLNRDWGQDSLDSAIKSSSMRRTRSHTRREELPTAFHATFGIALFLMGNIMAQDSSLALLDEPSSASTWWLAALDVFETGESLPCLIDGRGGADAAEDWRMAIAWGRTLVCLADEKISSAERAKAEAHARATSEGRSLSLAESWAYMADPGPFTVSEPTWPKDSVFYTIAMNRPPVTRRMSLFSASAHDIMVLATDQFSRGIFHMPHPTYSQSHNPTHINTSRSPSALLLTPATPSPSSTGSPAPSYFFPQTHRVPPARSSTLTSFSRPKELFTIASEILGVAERLPDTGERQYWAIWADSVFNQMKMEADMDSWRGSVTRARGRCWLVVGSSRAEDLEDALERGDMDVLMTENAEEAREGLMMAISFFERAKGSATAMADEDAEDISPLLAEALLTLANLTVDENKREELYARAQAEGVSLDSEPEMDTSQNHATPPPVSRSLLREREWIGGDRLVQGKMEGLVFASVATPPACSRVSHPIVLIPLSHWLTLLPFSRLDFTPSGTMSSYGGCALAATSASPLPSFLPSSSAHKPHASHTPRPVPIPRHQGFAFIPLVIKPVEVVL</sequence>
<feature type="compositionally biased region" description="Basic and acidic residues" evidence="1">
    <location>
        <begin position="22"/>
        <end position="55"/>
    </location>
</feature>
<comment type="caution">
    <text evidence="2">The sequence shown here is derived from an EMBL/GenBank/DDBJ whole genome shotgun (WGS) entry which is preliminary data.</text>
</comment>
<proteinExistence type="predicted"/>
<gene>
    <name evidence="2" type="ORF">NLI96_g10448</name>
</gene>
<feature type="compositionally biased region" description="Polar residues" evidence="1">
    <location>
        <begin position="113"/>
        <end position="134"/>
    </location>
</feature>
<evidence type="ECO:0000313" key="2">
    <source>
        <dbReference type="EMBL" id="KAJ3477458.1"/>
    </source>
</evidence>
<feature type="region of interest" description="Disordered" evidence="1">
    <location>
        <begin position="626"/>
        <end position="651"/>
    </location>
</feature>
<name>A0AAD5UTS4_9APHY</name>
<feature type="compositionally biased region" description="Low complexity" evidence="1">
    <location>
        <begin position="1"/>
        <end position="11"/>
    </location>
</feature>
<protein>
    <submittedName>
        <fullName evidence="2">Uncharacterized protein</fullName>
    </submittedName>
</protein>
<feature type="region of interest" description="Disordered" evidence="1">
    <location>
        <begin position="113"/>
        <end position="137"/>
    </location>
</feature>
<dbReference type="EMBL" id="JANAWD010000592">
    <property type="protein sequence ID" value="KAJ3477458.1"/>
    <property type="molecule type" value="Genomic_DNA"/>
</dbReference>
<feature type="region of interest" description="Disordered" evidence="1">
    <location>
        <begin position="1"/>
        <end position="82"/>
    </location>
</feature>
<evidence type="ECO:0000313" key="3">
    <source>
        <dbReference type="Proteomes" id="UP001212997"/>
    </source>
</evidence>
<feature type="compositionally biased region" description="Basic residues" evidence="1">
    <location>
        <begin position="12"/>
        <end position="21"/>
    </location>
</feature>
<evidence type="ECO:0000256" key="1">
    <source>
        <dbReference type="SAM" id="MobiDB-lite"/>
    </source>
</evidence>
<accession>A0AAD5UTS4</accession>
<keyword evidence="3" id="KW-1185">Reference proteome</keyword>
<organism evidence="2 3">
    <name type="scientific">Meripilus lineatus</name>
    <dbReference type="NCBI Taxonomy" id="2056292"/>
    <lineage>
        <taxon>Eukaryota</taxon>
        <taxon>Fungi</taxon>
        <taxon>Dikarya</taxon>
        <taxon>Basidiomycota</taxon>
        <taxon>Agaricomycotina</taxon>
        <taxon>Agaricomycetes</taxon>
        <taxon>Polyporales</taxon>
        <taxon>Meripilaceae</taxon>
        <taxon>Meripilus</taxon>
    </lineage>
</organism>